<feature type="compositionally biased region" description="Polar residues" evidence="1">
    <location>
        <begin position="128"/>
        <end position="137"/>
    </location>
</feature>
<dbReference type="Pfam" id="PF02201">
    <property type="entry name" value="SWIB"/>
    <property type="match status" value="1"/>
</dbReference>
<gene>
    <name evidence="3" type="primary">spp27</name>
    <name evidence="3" type="ORF">A0H81_10463</name>
</gene>
<sequence>MVFDVSSLEPKIRKILQAPGTDLSTISAKRVRKQLLDLDPTLTPEFVKERKEDIDVVIATIYEQVSTAAPGSGEGRSNSGAKHRREEEEATEEGDEGTEEGPATPPPKKVKKARKADLESRDAELARQLSNELNGRSRSARGGSAKVTKGKANAAKRGKKRVQKSATTVNSDGDEDEGDDSDEVVKPKKRGGGFTKEYALSEPLAALLGVEKLSRPQVVKQLWDHIKANDLQNPSNRREIICDTGFRAIFNVEKIDMFKMNKELGRHLHEP</sequence>
<evidence type="ECO:0000256" key="1">
    <source>
        <dbReference type="SAM" id="MobiDB-lite"/>
    </source>
</evidence>
<dbReference type="CDD" id="cd10567">
    <property type="entry name" value="SWIB-MDM2_like"/>
    <property type="match status" value="1"/>
</dbReference>
<dbReference type="InterPro" id="IPR003121">
    <property type="entry name" value="SWIB_MDM2_domain"/>
</dbReference>
<dbReference type="InterPro" id="IPR019835">
    <property type="entry name" value="SWIB_domain"/>
</dbReference>
<dbReference type="PROSITE" id="PS51925">
    <property type="entry name" value="SWIB_MDM2"/>
    <property type="match status" value="1"/>
</dbReference>
<feature type="compositionally biased region" description="Basic residues" evidence="1">
    <location>
        <begin position="154"/>
        <end position="163"/>
    </location>
</feature>
<keyword evidence="4" id="KW-1185">Reference proteome</keyword>
<feature type="compositionally biased region" description="Polar residues" evidence="1">
    <location>
        <begin position="65"/>
        <end position="80"/>
    </location>
</feature>
<protein>
    <submittedName>
        <fullName evidence="3">Upstream activation factor subunit spp27</fullName>
    </submittedName>
</protein>
<feature type="compositionally biased region" description="Basic and acidic residues" evidence="1">
    <location>
        <begin position="115"/>
        <end position="125"/>
    </location>
</feature>
<accession>A0A1C7LYD2</accession>
<dbReference type="AlphaFoldDB" id="A0A1C7LYD2"/>
<dbReference type="OrthoDB" id="10251073at2759"/>
<dbReference type="EMBL" id="LUGG01000015">
    <property type="protein sequence ID" value="OBZ69691.1"/>
    <property type="molecule type" value="Genomic_DNA"/>
</dbReference>
<proteinExistence type="predicted"/>
<feature type="compositionally biased region" description="Acidic residues" evidence="1">
    <location>
        <begin position="172"/>
        <end position="182"/>
    </location>
</feature>
<comment type="caution">
    <text evidence="3">The sequence shown here is derived from an EMBL/GenBank/DDBJ whole genome shotgun (WGS) entry which is preliminary data.</text>
</comment>
<dbReference type="STRING" id="5627.A0A1C7LYD2"/>
<organism evidence="3 4">
    <name type="scientific">Grifola frondosa</name>
    <name type="common">Maitake</name>
    <name type="synonym">Polyporus frondosus</name>
    <dbReference type="NCBI Taxonomy" id="5627"/>
    <lineage>
        <taxon>Eukaryota</taxon>
        <taxon>Fungi</taxon>
        <taxon>Dikarya</taxon>
        <taxon>Basidiomycota</taxon>
        <taxon>Agaricomycotina</taxon>
        <taxon>Agaricomycetes</taxon>
        <taxon>Polyporales</taxon>
        <taxon>Grifolaceae</taxon>
        <taxon>Grifola</taxon>
    </lineage>
</organism>
<evidence type="ECO:0000313" key="3">
    <source>
        <dbReference type="EMBL" id="OBZ69691.1"/>
    </source>
</evidence>
<dbReference type="InterPro" id="IPR036885">
    <property type="entry name" value="SWIB_MDM2_dom_sf"/>
</dbReference>
<dbReference type="OMA" id="KVWQYIR"/>
<dbReference type="SUPFAM" id="SSF47592">
    <property type="entry name" value="SWIB/MDM2 domain"/>
    <property type="match status" value="1"/>
</dbReference>
<evidence type="ECO:0000313" key="4">
    <source>
        <dbReference type="Proteomes" id="UP000092993"/>
    </source>
</evidence>
<dbReference type="Gene3D" id="1.10.245.10">
    <property type="entry name" value="SWIB/MDM2 domain"/>
    <property type="match status" value="1"/>
</dbReference>
<dbReference type="SMART" id="SM00151">
    <property type="entry name" value="SWIB"/>
    <property type="match status" value="1"/>
</dbReference>
<feature type="compositionally biased region" description="Acidic residues" evidence="1">
    <location>
        <begin position="88"/>
        <end position="99"/>
    </location>
</feature>
<reference evidence="3 4" key="1">
    <citation type="submission" date="2016-03" db="EMBL/GenBank/DDBJ databases">
        <title>Whole genome sequencing of Grifola frondosa 9006-11.</title>
        <authorList>
            <person name="Min B."/>
            <person name="Park H."/>
            <person name="Kim J.-G."/>
            <person name="Cho H."/>
            <person name="Oh Y.-L."/>
            <person name="Kong W.-S."/>
            <person name="Choi I.-G."/>
        </authorList>
    </citation>
    <scope>NUCLEOTIDE SEQUENCE [LARGE SCALE GENOMIC DNA]</scope>
    <source>
        <strain evidence="3 4">9006-11</strain>
    </source>
</reference>
<name>A0A1C7LYD2_GRIFR</name>
<dbReference type="PANTHER" id="PTHR13844">
    <property type="entry name" value="SWI/SNF-RELATED MATRIX-ASSOCIATED ACTIN-DEPENDENT REGULATOR OF CHROMATIN SUBFAMILY D"/>
    <property type="match status" value="1"/>
</dbReference>
<feature type="region of interest" description="Disordered" evidence="1">
    <location>
        <begin position="65"/>
        <end position="194"/>
    </location>
</feature>
<feature type="domain" description="DM2" evidence="2">
    <location>
        <begin position="193"/>
        <end position="270"/>
    </location>
</feature>
<dbReference type="Proteomes" id="UP000092993">
    <property type="component" value="Unassembled WGS sequence"/>
</dbReference>
<evidence type="ECO:0000259" key="2">
    <source>
        <dbReference type="PROSITE" id="PS51925"/>
    </source>
</evidence>